<protein>
    <recommendedName>
        <fullName evidence="3">Ureidoglycolate hydrolase</fullName>
    </recommendedName>
</protein>
<gene>
    <name evidence="1" type="ORF">ACJRO7_004039</name>
</gene>
<dbReference type="InterPro" id="IPR024060">
    <property type="entry name" value="Ureidoglycolate_lyase_dom_sf"/>
</dbReference>
<proteinExistence type="predicted"/>
<organism evidence="1 2">
    <name type="scientific">Eucalyptus globulus</name>
    <name type="common">Tasmanian blue gum</name>
    <dbReference type="NCBI Taxonomy" id="34317"/>
    <lineage>
        <taxon>Eukaryota</taxon>
        <taxon>Viridiplantae</taxon>
        <taxon>Streptophyta</taxon>
        <taxon>Embryophyta</taxon>
        <taxon>Tracheophyta</taxon>
        <taxon>Spermatophyta</taxon>
        <taxon>Magnoliopsida</taxon>
        <taxon>eudicotyledons</taxon>
        <taxon>Gunneridae</taxon>
        <taxon>Pentapetalae</taxon>
        <taxon>rosids</taxon>
        <taxon>malvids</taxon>
        <taxon>Myrtales</taxon>
        <taxon>Myrtaceae</taxon>
        <taxon>Myrtoideae</taxon>
        <taxon>Eucalypteae</taxon>
        <taxon>Eucalyptus</taxon>
    </lineage>
</organism>
<dbReference type="InterPro" id="IPR011051">
    <property type="entry name" value="RmlC_Cupin_sf"/>
</dbReference>
<dbReference type="PANTHER" id="PTHR35721:SF1">
    <property type="entry name" value="UREIDOGLYCOLATE HYDROLASE"/>
    <property type="match status" value="1"/>
</dbReference>
<accession>A0ABD3IYJ3</accession>
<dbReference type="PANTHER" id="PTHR35721">
    <property type="entry name" value="UREIDOGLYCOLATE HYDROLASE"/>
    <property type="match status" value="1"/>
</dbReference>
<keyword evidence="2" id="KW-1185">Reference proteome</keyword>
<reference evidence="1 2" key="1">
    <citation type="submission" date="2024-11" db="EMBL/GenBank/DDBJ databases">
        <title>Chromosome-level genome assembly of Eucalyptus globulus Labill. provides insights into its genome evolution.</title>
        <authorList>
            <person name="Li X."/>
        </authorList>
    </citation>
    <scope>NUCLEOTIDE SEQUENCE [LARGE SCALE GENOMIC DNA]</scope>
    <source>
        <strain evidence="1">CL2024</strain>
        <tissue evidence="1">Fresh tender leaves</tissue>
    </source>
</reference>
<evidence type="ECO:0000313" key="1">
    <source>
        <dbReference type="EMBL" id="KAL3719029.1"/>
    </source>
</evidence>
<evidence type="ECO:0000313" key="2">
    <source>
        <dbReference type="Proteomes" id="UP001634007"/>
    </source>
</evidence>
<dbReference type="Proteomes" id="UP001634007">
    <property type="component" value="Unassembled WGS sequence"/>
</dbReference>
<dbReference type="AlphaFoldDB" id="A0ABD3IYJ3"/>
<dbReference type="EMBL" id="JBJKBG010000010">
    <property type="protein sequence ID" value="KAL3719029.1"/>
    <property type="molecule type" value="Genomic_DNA"/>
</dbReference>
<comment type="caution">
    <text evidence="1">The sequence shown here is derived from an EMBL/GenBank/DDBJ whole genome shotgun (WGS) entry which is preliminary data.</text>
</comment>
<dbReference type="SUPFAM" id="SSF51182">
    <property type="entry name" value="RmlC-like cupins"/>
    <property type="match status" value="1"/>
</dbReference>
<name>A0ABD3IYJ3_EUCGL</name>
<sequence>MSLALSFPLPPSLHRRRRRGNPLCRSRASAAASVGVMREVKLKPIEATPETFRDFGQVIEASPDGDVFGPKDAQLDLSRGIPRFYIMHLEDRPLKFSDITHHASVTQCLGSIGGHPWYLGVAKPSIAAPGEVKDEATENLKQSWCGHFYVPPALDDVYVFRISGSKFVKLHWGTWHAGPLFRADKMDFYNLELSNTNVVDHTLHSFVKENEVVFLIDE</sequence>
<evidence type="ECO:0008006" key="3">
    <source>
        <dbReference type="Google" id="ProtNLM"/>
    </source>
</evidence>
<dbReference type="Gene3D" id="2.60.120.480">
    <property type="entry name" value="Ureidoglycolate hydrolase"/>
    <property type="match status" value="1"/>
</dbReference>